<keyword evidence="2" id="KW-1185">Reference proteome</keyword>
<organism evidence="1 2">
    <name type="scientific">Bergeriella denitrificans</name>
    <name type="common">Neisseria denitrificans</name>
    <dbReference type="NCBI Taxonomy" id="494"/>
    <lineage>
        <taxon>Bacteria</taxon>
        <taxon>Pseudomonadati</taxon>
        <taxon>Pseudomonadota</taxon>
        <taxon>Betaproteobacteria</taxon>
        <taxon>Neisseriales</taxon>
        <taxon>Neisseriaceae</taxon>
        <taxon>Bergeriella</taxon>
    </lineage>
</organism>
<name>A0A378UGB2_BERDE</name>
<evidence type="ECO:0000313" key="1">
    <source>
        <dbReference type="EMBL" id="STZ75541.1"/>
    </source>
</evidence>
<sequence>MKAIQGLFMLLGVLLMLLVKCFEWLSAYRKHRKAKPQTEQCKQAEQQRKQAEIAAWQADLHAKANAIRQSKQEQKERTAAECAQKCETLSGYLEVRQALYHEVLGLLNIFSGNYRMDPDTRTQQVIWESVKIILESKNAKTIESRINVIQQYSESLGYPVVDDYVFKILHTHGFLVQIAALQDKKESYKTQAAKNKADTKMEELFEQALSAETVYRQPLQEFRLLCKQQDTEALANLGILP</sequence>
<dbReference type="AlphaFoldDB" id="A0A378UGB2"/>
<dbReference type="Proteomes" id="UP000254651">
    <property type="component" value="Unassembled WGS sequence"/>
</dbReference>
<proteinExistence type="predicted"/>
<dbReference type="EMBL" id="UGQS01000001">
    <property type="protein sequence ID" value="STZ75541.1"/>
    <property type="molecule type" value="Genomic_DNA"/>
</dbReference>
<accession>A0A378UGB2</accession>
<reference evidence="1 2" key="1">
    <citation type="submission" date="2018-06" db="EMBL/GenBank/DDBJ databases">
        <authorList>
            <consortium name="Pathogen Informatics"/>
            <person name="Doyle S."/>
        </authorList>
    </citation>
    <scope>NUCLEOTIDE SEQUENCE [LARGE SCALE GENOMIC DNA]</scope>
    <source>
        <strain evidence="1 2">NCTC10295</strain>
    </source>
</reference>
<gene>
    <name evidence="1" type="ORF">NCTC10295_00281</name>
</gene>
<protein>
    <submittedName>
        <fullName evidence="1">Uncharacterized protein</fullName>
    </submittedName>
</protein>
<dbReference type="RefSeq" id="WP_066076006.1">
    <property type="nucleotide sequence ID" value="NZ_CP181246.1"/>
</dbReference>
<evidence type="ECO:0000313" key="2">
    <source>
        <dbReference type="Proteomes" id="UP000254651"/>
    </source>
</evidence>